<name>A0A7W9M0Y1_9PSEU</name>
<dbReference type="RefSeq" id="WP_184920576.1">
    <property type="nucleotide sequence ID" value="NZ_JACHMO010000001.1"/>
</dbReference>
<protein>
    <submittedName>
        <fullName evidence="1">Uncharacterized protein</fullName>
    </submittedName>
</protein>
<dbReference type="Proteomes" id="UP000552097">
    <property type="component" value="Unassembled WGS sequence"/>
</dbReference>
<evidence type="ECO:0000313" key="2">
    <source>
        <dbReference type="Proteomes" id="UP000552097"/>
    </source>
</evidence>
<reference evidence="1 2" key="1">
    <citation type="submission" date="2020-08" db="EMBL/GenBank/DDBJ databases">
        <title>Sequencing the genomes of 1000 actinobacteria strains.</title>
        <authorList>
            <person name="Klenk H.-P."/>
        </authorList>
    </citation>
    <scope>NUCLEOTIDE SEQUENCE [LARGE SCALE GENOMIC DNA]</scope>
    <source>
        <strain evidence="1 2">DSM 45486</strain>
    </source>
</reference>
<dbReference type="EMBL" id="JACHMO010000001">
    <property type="protein sequence ID" value="MBB5803293.1"/>
    <property type="molecule type" value="Genomic_DNA"/>
</dbReference>
<gene>
    <name evidence="1" type="ORF">F4560_003061</name>
</gene>
<proteinExistence type="predicted"/>
<comment type="caution">
    <text evidence="1">The sequence shown here is derived from an EMBL/GenBank/DDBJ whole genome shotgun (WGS) entry which is preliminary data.</text>
</comment>
<organism evidence="1 2">
    <name type="scientific">Saccharothrix ecbatanensis</name>
    <dbReference type="NCBI Taxonomy" id="1105145"/>
    <lineage>
        <taxon>Bacteria</taxon>
        <taxon>Bacillati</taxon>
        <taxon>Actinomycetota</taxon>
        <taxon>Actinomycetes</taxon>
        <taxon>Pseudonocardiales</taxon>
        <taxon>Pseudonocardiaceae</taxon>
        <taxon>Saccharothrix</taxon>
    </lineage>
</organism>
<sequence>MKRRIGLATASAAAVVAVIVAGFSWWAGSDNVTTTGLRDLTDAEQIVVEHAEQLLVKRCMERDGFQYSVGPVPSLEQRQGNGYVLSDVDWARKHGYGRKLDEEIEKIALGDPNAAHANTLPQPDLVRYQERLDGVPAQGVLSVDLPTGGTIRTIQGGCRREAAEQLYGDFPTWFRTKTIATNLTGLYAPDIIRDERFGRALTAWAQCMRDAGHPYSDPPEIRKWRDGIGENMSPDEVQAAEVEVAVAEATCAGSTPLLDTARALELEYRAQRLAPYQDDIITYQRMGLAALARARTITGHAP</sequence>
<evidence type="ECO:0000313" key="1">
    <source>
        <dbReference type="EMBL" id="MBB5803293.1"/>
    </source>
</evidence>
<dbReference type="AlphaFoldDB" id="A0A7W9M0Y1"/>
<keyword evidence="2" id="KW-1185">Reference proteome</keyword>
<accession>A0A7W9M0Y1</accession>